<name>A0A382QEV6_9ZZZZ</name>
<accession>A0A382QEV6</accession>
<sequence>VVTGVDIAVVGATGLVGQEFLRILEHHPLRINRLKLLASKRSAGTNIKVRGRSLRVEETTAESFDGIDFAF</sequence>
<gene>
    <name evidence="2" type="ORF">METZ01_LOCUS336830</name>
</gene>
<dbReference type="PANTHER" id="PTHR46278">
    <property type="entry name" value="DEHYDROGENASE, PUTATIVE-RELATED"/>
    <property type="match status" value="1"/>
</dbReference>
<dbReference type="AlphaFoldDB" id="A0A382QEV6"/>
<dbReference type="PANTHER" id="PTHR46278:SF2">
    <property type="entry name" value="ASPARTATE-SEMIALDEHYDE DEHYDROGENASE"/>
    <property type="match status" value="1"/>
</dbReference>
<dbReference type="Gene3D" id="3.40.50.720">
    <property type="entry name" value="NAD(P)-binding Rossmann-like Domain"/>
    <property type="match status" value="1"/>
</dbReference>
<dbReference type="GO" id="GO:0051287">
    <property type="term" value="F:NAD binding"/>
    <property type="evidence" value="ECO:0007669"/>
    <property type="project" value="InterPro"/>
</dbReference>
<protein>
    <recommendedName>
        <fullName evidence="1">Semialdehyde dehydrogenase NAD-binding domain-containing protein</fullName>
    </recommendedName>
</protein>
<dbReference type="InterPro" id="IPR000534">
    <property type="entry name" value="Semialdehyde_DH_NAD-bd"/>
</dbReference>
<evidence type="ECO:0000259" key="1">
    <source>
        <dbReference type="Pfam" id="PF01118"/>
    </source>
</evidence>
<evidence type="ECO:0000313" key="2">
    <source>
        <dbReference type="EMBL" id="SVC83976.1"/>
    </source>
</evidence>
<feature type="non-terminal residue" evidence="2">
    <location>
        <position position="1"/>
    </location>
</feature>
<proteinExistence type="predicted"/>
<feature type="non-terminal residue" evidence="2">
    <location>
        <position position="71"/>
    </location>
</feature>
<reference evidence="2" key="1">
    <citation type="submission" date="2018-05" db="EMBL/GenBank/DDBJ databases">
        <authorList>
            <person name="Lanie J.A."/>
            <person name="Ng W.-L."/>
            <person name="Kazmierczak K.M."/>
            <person name="Andrzejewski T.M."/>
            <person name="Davidsen T.M."/>
            <person name="Wayne K.J."/>
            <person name="Tettelin H."/>
            <person name="Glass J.I."/>
            <person name="Rusch D."/>
            <person name="Podicherti R."/>
            <person name="Tsui H.-C.T."/>
            <person name="Winkler M.E."/>
        </authorList>
    </citation>
    <scope>NUCLEOTIDE SEQUENCE</scope>
</reference>
<feature type="domain" description="Semialdehyde dehydrogenase NAD-binding" evidence="1">
    <location>
        <begin position="7"/>
        <end position="71"/>
    </location>
</feature>
<organism evidence="2">
    <name type="scientific">marine metagenome</name>
    <dbReference type="NCBI Taxonomy" id="408172"/>
    <lineage>
        <taxon>unclassified sequences</taxon>
        <taxon>metagenomes</taxon>
        <taxon>ecological metagenomes</taxon>
    </lineage>
</organism>
<dbReference type="InterPro" id="IPR036291">
    <property type="entry name" value="NAD(P)-bd_dom_sf"/>
</dbReference>
<dbReference type="Pfam" id="PF01118">
    <property type="entry name" value="Semialdhyde_dh"/>
    <property type="match status" value="1"/>
</dbReference>
<dbReference type="GO" id="GO:0016620">
    <property type="term" value="F:oxidoreductase activity, acting on the aldehyde or oxo group of donors, NAD or NADP as acceptor"/>
    <property type="evidence" value="ECO:0007669"/>
    <property type="project" value="InterPro"/>
</dbReference>
<dbReference type="EMBL" id="UINC01113989">
    <property type="protein sequence ID" value="SVC83976.1"/>
    <property type="molecule type" value="Genomic_DNA"/>
</dbReference>
<dbReference type="SUPFAM" id="SSF51735">
    <property type="entry name" value="NAD(P)-binding Rossmann-fold domains"/>
    <property type="match status" value="1"/>
</dbReference>